<dbReference type="Pfam" id="PF17925">
    <property type="entry name" value="TetR_C_20"/>
    <property type="match status" value="1"/>
</dbReference>
<reference evidence="7 8" key="1">
    <citation type="submission" date="2024-06" db="EMBL/GenBank/DDBJ databases">
        <title>The Natural Products Discovery Center: Release of the First 8490 Sequenced Strains for Exploring Actinobacteria Biosynthetic Diversity.</title>
        <authorList>
            <person name="Kalkreuter E."/>
            <person name="Kautsar S.A."/>
            <person name="Yang D."/>
            <person name="Bader C.D."/>
            <person name="Teijaro C.N."/>
            <person name="Fluegel L."/>
            <person name="Davis C.M."/>
            <person name="Simpson J.R."/>
            <person name="Lauterbach L."/>
            <person name="Steele A.D."/>
            <person name="Gui C."/>
            <person name="Meng S."/>
            <person name="Li G."/>
            <person name="Viehrig K."/>
            <person name="Ye F."/>
            <person name="Su P."/>
            <person name="Kiefer A.F."/>
            <person name="Nichols A."/>
            <person name="Cepeda A.J."/>
            <person name="Yan W."/>
            <person name="Fan B."/>
            <person name="Jiang Y."/>
            <person name="Adhikari A."/>
            <person name="Zheng C.-J."/>
            <person name="Schuster L."/>
            <person name="Cowan T.M."/>
            <person name="Smanski M.J."/>
            <person name="Chevrette M.G."/>
            <person name="De Carvalho L.P.S."/>
            <person name="Shen B."/>
        </authorList>
    </citation>
    <scope>NUCLEOTIDE SEQUENCE [LARGE SCALE GENOMIC DNA]</scope>
    <source>
        <strain evidence="7 8">NPDC050403</strain>
    </source>
</reference>
<dbReference type="InterPro" id="IPR001647">
    <property type="entry name" value="HTH_TetR"/>
</dbReference>
<keyword evidence="3" id="KW-0804">Transcription</keyword>
<dbReference type="InterPro" id="IPR009057">
    <property type="entry name" value="Homeodomain-like_sf"/>
</dbReference>
<evidence type="ECO:0000256" key="5">
    <source>
        <dbReference type="SAM" id="MobiDB-lite"/>
    </source>
</evidence>
<gene>
    <name evidence="7" type="ORF">AB0I48_23765</name>
</gene>
<dbReference type="InterPro" id="IPR050109">
    <property type="entry name" value="HTH-type_TetR-like_transc_reg"/>
</dbReference>
<evidence type="ECO:0000256" key="3">
    <source>
        <dbReference type="ARBA" id="ARBA00023163"/>
    </source>
</evidence>
<dbReference type="RefSeq" id="WP_232840255.1">
    <property type="nucleotide sequence ID" value="NZ_JBEXKW010000106.1"/>
</dbReference>
<dbReference type="SUPFAM" id="SSF46689">
    <property type="entry name" value="Homeodomain-like"/>
    <property type="match status" value="1"/>
</dbReference>
<evidence type="ECO:0000313" key="8">
    <source>
        <dbReference type="Proteomes" id="UP001551695"/>
    </source>
</evidence>
<dbReference type="PANTHER" id="PTHR30055:SF234">
    <property type="entry name" value="HTH-TYPE TRANSCRIPTIONAL REGULATOR BETI"/>
    <property type="match status" value="1"/>
</dbReference>
<evidence type="ECO:0000256" key="4">
    <source>
        <dbReference type="PROSITE-ProRule" id="PRU00335"/>
    </source>
</evidence>
<sequence length="211" mass="23460">MSRQRDEATCEQIITVVIELLESDGYDAVQLREVAKRAHMSLATVYKHFATRDALLVAAVGRWMAVNAYSAVKPPGENESLYDGMMRLLTYIFSPWEDNPKMLEAYYRARHGAGGDGLDNQGVSAVMPIAIPLFEAADPRYAEDVGLVLANMSFALIGRFVDKQIEITEILPTLERAVFRLTNDNTVDANAARSGSRVNEIDPNYSSPYNH</sequence>
<dbReference type="EMBL" id="JBFAKC010000011">
    <property type="protein sequence ID" value="MEV0710587.1"/>
    <property type="molecule type" value="Genomic_DNA"/>
</dbReference>
<keyword evidence="2 4" id="KW-0238">DNA-binding</keyword>
<dbReference type="PANTHER" id="PTHR30055">
    <property type="entry name" value="HTH-TYPE TRANSCRIPTIONAL REGULATOR RUTR"/>
    <property type="match status" value="1"/>
</dbReference>
<keyword evidence="8" id="KW-1185">Reference proteome</keyword>
<evidence type="ECO:0000256" key="2">
    <source>
        <dbReference type="ARBA" id="ARBA00023125"/>
    </source>
</evidence>
<evidence type="ECO:0000256" key="1">
    <source>
        <dbReference type="ARBA" id="ARBA00023015"/>
    </source>
</evidence>
<comment type="caution">
    <text evidence="7">The sequence shown here is derived from an EMBL/GenBank/DDBJ whole genome shotgun (WGS) entry which is preliminary data.</text>
</comment>
<protein>
    <submittedName>
        <fullName evidence="7">TetR family transcriptional regulator</fullName>
    </submittedName>
</protein>
<organism evidence="7 8">
    <name type="scientific">Nocardia aurea</name>
    <dbReference type="NCBI Taxonomy" id="2144174"/>
    <lineage>
        <taxon>Bacteria</taxon>
        <taxon>Bacillati</taxon>
        <taxon>Actinomycetota</taxon>
        <taxon>Actinomycetes</taxon>
        <taxon>Mycobacteriales</taxon>
        <taxon>Nocardiaceae</taxon>
        <taxon>Nocardia</taxon>
    </lineage>
</organism>
<evidence type="ECO:0000313" key="7">
    <source>
        <dbReference type="EMBL" id="MEV0710587.1"/>
    </source>
</evidence>
<feature type="domain" description="HTH tetR-type" evidence="6">
    <location>
        <begin position="7"/>
        <end position="67"/>
    </location>
</feature>
<proteinExistence type="predicted"/>
<feature type="DNA-binding region" description="H-T-H motif" evidence="4">
    <location>
        <begin position="30"/>
        <end position="49"/>
    </location>
</feature>
<evidence type="ECO:0000259" key="6">
    <source>
        <dbReference type="PROSITE" id="PS50977"/>
    </source>
</evidence>
<dbReference type="PRINTS" id="PR00455">
    <property type="entry name" value="HTHTETR"/>
</dbReference>
<dbReference type="InterPro" id="IPR041642">
    <property type="entry name" value="KstR_C"/>
</dbReference>
<accession>A0ABV3FYT9</accession>
<keyword evidence="1" id="KW-0805">Transcription regulation</keyword>
<feature type="region of interest" description="Disordered" evidence="5">
    <location>
        <begin position="192"/>
        <end position="211"/>
    </location>
</feature>
<name>A0ABV3FYT9_9NOCA</name>
<dbReference type="Proteomes" id="UP001551695">
    <property type="component" value="Unassembled WGS sequence"/>
</dbReference>
<dbReference type="PROSITE" id="PS50977">
    <property type="entry name" value="HTH_TETR_2"/>
    <property type="match status" value="1"/>
</dbReference>
<dbReference type="Gene3D" id="1.10.357.10">
    <property type="entry name" value="Tetracycline Repressor, domain 2"/>
    <property type="match status" value="1"/>
</dbReference>
<dbReference type="Pfam" id="PF00440">
    <property type="entry name" value="TetR_N"/>
    <property type="match status" value="1"/>
</dbReference>